<dbReference type="AlphaFoldDB" id="A0A7W8BRY4"/>
<comment type="caution">
    <text evidence="1">The sequence shown here is derived from an EMBL/GenBank/DDBJ whole genome shotgun (WGS) entry which is preliminary data.</text>
</comment>
<dbReference type="EMBL" id="JACHJE010000013">
    <property type="protein sequence ID" value="MBB5128482.1"/>
    <property type="molecule type" value="Genomic_DNA"/>
</dbReference>
<sequence>MNDSQRTRILRAAQAINGARDARKRIASRAEFVRIVAAQLQEIAPSATRVLILPTTHHGRPTYAVVLYSATTALATTREQRSAVHGLLQRAFPAADWTRPRLYDATTGGLTVHEPTAPAALDLDTAPEARP</sequence>
<keyword evidence="2" id="KW-1185">Reference proteome</keyword>
<dbReference type="Proteomes" id="UP000568022">
    <property type="component" value="Unassembled WGS sequence"/>
</dbReference>
<organism evidence="1 2">
    <name type="scientific">Streptomyces griseoloalbus</name>
    <dbReference type="NCBI Taxonomy" id="67303"/>
    <lineage>
        <taxon>Bacteria</taxon>
        <taxon>Bacillati</taxon>
        <taxon>Actinomycetota</taxon>
        <taxon>Actinomycetes</taxon>
        <taxon>Kitasatosporales</taxon>
        <taxon>Streptomycetaceae</taxon>
        <taxon>Streptomyces</taxon>
    </lineage>
</organism>
<name>A0A7W8BRY4_9ACTN</name>
<accession>A0A7W8BRY4</accession>
<evidence type="ECO:0000313" key="1">
    <source>
        <dbReference type="EMBL" id="MBB5128482.1"/>
    </source>
</evidence>
<reference evidence="1 2" key="1">
    <citation type="submission" date="2020-08" db="EMBL/GenBank/DDBJ databases">
        <title>Genomic Encyclopedia of Type Strains, Phase III (KMG-III): the genomes of soil and plant-associated and newly described type strains.</title>
        <authorList>
            <person name="Whitman W."/>
        </authorList>
    </citation>
    <scope>NUCLEOTIDE SEQUENCE [LARGE SCALE GENOMIC DNA]</scope>
    <source>
        <strain evidence="1 2">CECT 3226</strain>
    </source>
</reference>
<gene>
    <name evidence="1" type="ORF">FHS32_005257</name>
</gene>
<proteinExistence type="predicted"/>
<protein>
    <submittedName>
        <fullName evidence="1">Uncharacterized protein</fullName>
    </submittedName>
</protein>
<evidence type="ECO:0000313" key="2">
    <source>
        <dbReference type="Proteomes" id="UP000568022"/>
    </source>
</evidence>